<evidence type="ECO:0000256" key="1">
    <source>
        <dbReference type="SAM" id="MobiDB-lite"/>
    </source>
</evidence>
<organism evidence="2 3">
    <name type="scientific">Ensete ventricosum</name>
    <name type="common">Abyssinian banana</name>
    <name type="synonym">Musa ensete</name>
    <dbReference type="NCBI Taxonomy" id="4639"/>
    <lineage>
        <taxon>Eukaryota</taxon>
        <taxon>Viridiplantae</taxon>
        <taxon>Streptophyta</taxon>
        <taxon>Embryophyta</taxon>
        <taxon>Tracheophyta</taxon>
        <taxon>Spermatophyta</taxon>
        <taxon>Magnoliopsida</taxon>
        <taxon>Liliopsida</taxon>
        <taxon>Zingiberales</taxon>
        <taxon>Musaceae</taxon>
        <taxon>Ensete</taxon>
    </lineage>
</organism>
<comment type="caution">
    <text evidence="2">The sequence shown here is derived from an EMBL/GenBank/DDBJ whole genome shotgun (WGS) entry which is preliminary data.</text>
</comment>
<evidence type="ECO:0000313" key="2">
    <source>
        <dbReference type="EMBL" id="RRT35420.1"/>
    </source>
</evidence>
<dbReference type="EMBL" id="AMZH03025093">
    <property type="protein sequence ID" value="RRT35420.1"/>
    <property type="molecule type" value="Genomic_DNA"/>
</dbReference>
<evidence type="ECO:0000313" key="3">
    <source>
        <dbReference type="Proteomes" id="UP000287651"/>
    </source>
</evidence>
<name>A0A426X7K2_ENSVE</name>
<dbReference type="Proteomes" id="UP000287651">
    <property type="component" value="Unassembled WGS sequence"/>
</dbReference>
<accession>A0A426X7K2</accession>
<sequence length="124" mass="13139">GVAQLSDSGGGSCSKQSSPGDPRPQAGHCIAGSSCTQSAVVLPLFDNVEQAGHSLSPHLVLPPAPALELDHAMLRRPQAQVAPPLAAFHQVPPRPCMDFLAHFDDYTCSLVFPARQVRLTGRDY</sequence>
<protein>
    <submittedName>
        <fullName evidence="2">Uncharacterized protein</fullName>
    </submittedName>
</protein>
<feature type="region of interest" description="Disordered" evidence="1">
    <location>
        <begin position="1"/>
        <end position="29"/>
    </location>
</feature>
<proteinExistence type="predicted"/>
<gene>
    <name evidence="2" type="ORF">B296_00043685</name>
</gene>
<feature type="non-terminal residue" evidence="2">
    <location>
        <position position="1"/>
    </location>
</feature>
<reference evidence="2 3" key="1">
    <citation type="journal article" date="2014" name="Agronomy (Basel)">
        <title>A Draft Genome Sequence for Ensete ventricosum, the Drought-Tolerant Tree Against Hunger.</title>
        <authorList>
            <person name="Harrison J."/>
            <person name="Moore K.A."/>
            <person name="Paszkiewicz K."/>
            <person name="Jones T."/>
            <person name="Grant M."/>
            <person name="Ambacheew D."/>
            <person name="Muzemil S."/>
            <person name="Studholme D.J."/>
        </authorList>
    </citation>
    <scope>NUCLEOTIDE SEQUENCE [LARGE SCALE GENOMIC DNA]</scope>
</reference>
<dbReference type="AlphaFoldDB" id="A0A426X7K2"/>